<accession>A0A285UL61</accession>
<evidence type="ECO:0000313" key="3">
    <source>
        <dbReference type="Proteomes" id="UP000219252"/>
    </source>
</evidence>
<evidence type="ECO:0000313" key="2">
    <source>
        <dbReference type="EMBL" id="SOC42427.1"/>
    </source>
</evidence>
<reference evidence="3" key="1">
    <citation type="submission" date="2017-08" db="EMBL/GenBank/DDBJ databases">
        <authorList>
            <person name="Varghese N."/>
            <person name="Submissions S."/>
        </authorList>
    </citation>
    <scope>NUCLEOTIDE SEQUENCE [LARGE SCALE GENOMIC DNA]</scope>
    <source>
        <strain evidence="3">JC23</strain>
    </source>
</reference>
<dbReference type="AlphaFoldDB" id="A0A285UL61"/>
<dbReference type="EMBL" id="OBQC01000012">
    <property type="protein sequence ID" value="SOC42427.1"/>
    <property type="molecule type" value="Genomic_DNA"/>
</dbReference>
<dbReference type="Proteomes" id="UP000219252">
    <property type="component" value="Unassembled WGS sequence"/>
</dbReference>
<keyword evidence="1" id="KW-0472">Membrane</keyword>
<dbReference type="RefSeq" id="WP_097150439.1">
    <property type="nucleotide sequence ID" value="NZ_OBQC01000012.1"/>
</dbReference>
<organism evidence="2 3">
    <name type="scientific">Ureibacillus acetophenoni</name>
    <dbReference type="NCBI Taxonomy" id="614649"/>
    <lineage>
        <taxon>Bacteria</taxon>
        <taxon>Bacillati</taxon>
        <taxon>Bacillota</taxon>
        <taxon>Bacilli</taxon>
        <taxon>Bacillales</taxon>
        <taxon>Caryophanaceae</taxon>
        <taxon>Ureibacillus</taxon>
    </lineage>
</organism>
<keyword evidence="1" id="KW-0812">Transmembrane</keyword>
<proteinExistence type="predicted"/>
<sequence length="235" mass="27403">MTSLSTIPIIISFAFIFLIVIILSKVLGSKVWTATVNQWIVVGYLALGLISIFVLSFTTEEVKKYSIEERKAMYEDETGLWNSLLSGKKNSDYEKYLQKEWEIELTSDQIRIVPHLGTDIKADVIVETREDSNSNVIYAKTYVIPYQYRGNDFTRHASLDYFTFEKNTLIVQQVNNQEFRFYEMYPGMQILDQINDNNIEHDAYYSLFTGRTILFLNVPSHVNIIDESGYIYYVR</sequence>
<gene>
    <name evidence="2" type="ORF">SAMN05877842_11291</name>
</gene>
<evidence type="ECO:0000256" key="1">
    <source>
        <dbReference type="SAM" id="Phobius"/>
    </source>
</evidence>
<feature type="transmembrane region" description="Helical" evidence="1">
    <location>
        <begin position="39"/>
        <end position="57"/>
    </location>
</feature>
<feature type="transmembrane region" description="Helical" evidence="1">
    <location>
        <begin position="6"/>
        <end position="27"/>
    </location>
</feature>
<keyword evidence="3" id="KW-1185">Reference proteome</keyword>
<keyword evidence="1" id="KW-1133">Transmembrane helix</keyword>
<name>A0A285UL61_9BACL</name>
<dbReference type="OrthoDB" id="2455517at2"/>
<protein>
    <submittedName>
        <fullName evidence="2">Uncharacterized protein</fullName>
    </submittedName>
</protein>